<organism evidence="2 3">
    <name type="scientific">Streptomyces cylindrosporus</name>
    <dbReference type="NCBI Taxonomy" id="2927583"/>
    <lineage>
        <taxon>Bacteria</taxon>
        <taxon>Bacillati</taxon>
        <taxon>Actinomycetota</taxon>
        <taxon>Actinomycetes</taxon>
        <taxon>Kitasatosporales</taxon>
        <taxon>Streptomycetaceae</taxon>
        <taxon>Streptomyces</taxon>
    </lineage>
</organism>
<evidence type="ECO:0000313" key="3">
    <source>
        <dbReference type="Proteomes" id="UP001165269"/>
    </source>
</evidence>
<feature type="region of interest" description="Disordered" evidence="1">
    <location>
        <begin position="18"/>
        <end position="58"/>
    </location>
</feature>
<sequence length="58" mass="6475">MSEPDPLIDRKRNPMLIHVDGGRQRSESAAHRRSPGRFAPERSDIMDAVPASMDSSGW</sequence>
<dbReference type="RefSeq" id="WP_242766711.1">
    <property type="nucleotide sequence ID" value="NZ_JALDAY010000006.1"/>
</dbReference>
<reference evidence="2" key="1">
    <citation type="submission" date="2022-03" db="EMBL/GenBank/DDBJ databases">
        <title>Streptomyces 7R015 and 7R016 isolated from Barleria lupulina in Thailand.</title>
        <authorList>
            <person name="Kanchanasin P."/>
            <person name="Phongsopitanun W."/>
            <person name="Tanasupawat S."/>
        </authorList>
    </citation>
    <scope>NUCLEOTIDE SEQUENCE</scope>
    <source>
        <strain evidence="2">7R015</strain>
    </source>
</reference>
<proteinExistence type="predicted"/>
<dbReference type="Proteomes" id="UP001165269">
    <property type="component" value="Unassembled WGS sequence"/>
</dbReference>
<evidence type="ECO:0000256" key="1">
    <source>
        <dbReference type="SAM" id="MobiDB-lite"/>
    </source>
</evidence>
<accession>A0ABS9YC21</accession>
<name>A0ABS9YC21_9ACTN</name>
<evidence type="ECO:0000313" key="2">
    <source>
        <dbReference type="EMBL" id="MCI3273451.1"/>
    </source>
</evidence>
<gene>
    <name evidence="2" type="ORF">MQP27_20345</name>
</gene>
<protein>
    <submittedName>
        <fullName evidence="2">Uncharacterized protein</fullName>
    </submittedName>
</protein>
<keyword evidence="3" id="KW-1185">Reference proteome</keyword>
<dbReference type="EMBL" id="JALDAY010000006">
    <property type="protein sequence ID" value="MCI3273451.1"/>
    <property type="molecule type" value="Genomic_DNA"/>
</dbReference>
<feature type="compositionally biased region" description="Basic and acidic residues" evidence="1">
    <location>
        <begin position="20"/>
        <end position="30"/>
    </location>
</feature>
<comment type="caution">
    <text evidence="2">The sequence shown here is derived from an EMBL/GenBank/DDBJ whole genome shotgun (WGS) entry which is preliminary data.</text>
</comment>